<dbReference type="PANTHER" id="PTHR46388:SF2">
    <property type="entry name" value="NHL REPEAT-CONTAINING PROTEIN 2"/>
    <property type="match status" value="1"/>
</dbReference>
<dbReference type="EC" id="4.2.99.-" evidence="2"/>
<feature type="region of interest" description="Disordered" evidence="1">
    <location>
        <begin position="196"/>
        <end position="216"/>
    </location>
</feature>
<dbReference type="PANTHER" id="PTHR46388">
    <property type="entry name" value="NHL REPEAT-CONTAINING PROTEIN 2"/>
    <property type="match status" value="1"/>
</dbReference>
<gene>
    <name evidence="2" type="primary">vgb</name>
    <name evidence="2" type="ORF">BSF38_02468</name>
</gene>
<evidence type="ECO:0000313" key="3">
    <source>
        <dbReference type="Proteomes" id="UP000186309"/>
    </source>
</evidence>
<keyword evidence="2" id="KW-0456">Lyase</keyword>
<organism evidence="2 3">
    <name type="scientific">Paludisphaera borealis</name>
    <dbReference type="NCBI Taxonomy" id="1387353"/>
    <lineage>
        <taxon>Bacteria</taxon>
        <taxon>Pseudomonadati</taxon>
        <taxon>Planctomycetota</taxon>
        <taxon>Planctomycetia</taxon>
        <taxon>Isosphaerales</taxon>
        <taxon>Isosphaeraceae</taxon>
        <taxon>Paludisphaera</taxon>
    </lineage>
</organism>
<dbReference type="AlphaFoldDB" id="A0A1U7CPX5"/>
<dbReference type="STRING" id="1387353.BSF38_02468"/>
<dbReference type="OrthoDB" id="9799230at2"/>
<dbReference type="Proteomes" id="UP000186309">
    <property type="component" value="Chromosome"/>
</dbReference>
<dbReference type="SUPFAM" id="SSF101898">
    <property type="entry name" value="NHL repeat"/>
    <property type="match status" value="1"/>
</dbReference>
<keyword evidence="3" id="KW-1185">Reference proteome</keyword>
<evidence type="ECO:0000313" key="2">
    <source>
        <dbReference type="EMBL" id="APW60971.1"/>
    </source>
</evidence>
<protein>
    <submittedName>
        <fullName evidence="2">Virginiamycin B lyase</fullName>
        <ecNumber evidence="2">4.2.99.-</ecNumber>
    </submittedName>
</protein>
<accession>A0A1U7CPX5</accession>
<dbReference type="RefSeq" id="WP_076345977.1">
    <property type="nucleotide sequence ID" value="NZ_CP019082.1"/>
</dbReference>
<evidence type="ECO:0000256" key="1">
    <source>
        <dbReference type="SAM" id="MobiDB-lite"/>
    </source>
</evidence>
<dbReference type="KEGG" id="pbor:BSF38_02468"/>
<dbReference type="Gene3D" id="2.120.10.30">
    <property type="entry name" value="TolB, C-terminal domain"/>
    <property type="match status" value="3"/>
</dbReference>
<proteinExistence type="predicted"/>
<reference evidence="3" key="1">
    <citation type="submission" date="2016-12" db="EMBL/GenBank/DDBJ databases">
        <title>Comparative genomics of four Isosphaeraceae planctomycetes: a common pool of plasmids and glycoside hydrolase genes.</title>
        <authorList>
            <person name="Ivanova A."/>
        </authorList>
    </citation>
    <scope>NUCLEOTIDE SEQUENCE [LARGE SCALE GENOMIC DNA]</scope>
    <source>
        <strain evidence="3">PX4</strain>
    </source>
</reference>
<dbReference type="InterPro" id="IPR011042">
    <property type="entry name" value="6-blade_b-propeller_TolB-like"/>
</dbReference>
<name>A0A1U7CPX5_9BACT</name>
<dbReference type="EMBL" id="CP019082">
    <property type="protein sequence ID" value="APW60971.1"/>
    <property type="molecule type" value="Genomic_DNA"/>
</dbReference>
<dbReference type="GO" id="GO:0016829">
    <property type="term" value="F:lyase activity"/>
    <property type="evidence" value="ECO:0007669"/>
    <property type="project" value="UniProtKB-KW"/>
</dbReference>
<sequence length="342" mass="35019">MKPLLVLAFALACASDGVVDDLAGTGQPGFSGDGGPAVQAVVNQPFDLVYNAAGDLFFADTGNHRVRRVDATTGVVTTIAGNGEKGFSGDGGPATAARMDEPYGLAIDPDGNLYFADRLNRRIRRVDAKTAAIATIAGDGSNASSGDSGPGVKAGIVEPNDVALDGRGQLAIADVSGHRVRVLDLSTGIISTLAGDGRGRHSGDGGPAKSASLSGPRAIRFTPDGALLILERNGNTLRSVSTDGMITTIAGNGKKGYQGDGGPAKDASFDGPKELDLDAQGNILIVDTENNAIRRVDSRTGVVSTVAKGLDRPHGVAFAPDGTSFVIGDTLNHRLRRVRPKP</sequence>